<proteinExistence type="predicted"/>
<sequence>MERNYYSTTSTFVHPNELNWRTAFHEAGHAAAIHLGNRQKQLPPVFFEIHVKRPINAYDDFFAKVVDGNLIQNLPIAVVESFNDLSGDNQQHACQRAYEADVVNLLVGPLAEAKYVSIRDDEVFNINLISFNALHNYGGYSDLEKALSYLDHFIASKTQREEKMQELLLQAFRFIDNRRHWKCILNLAHYILDSQQEIISCDEAIGIFDRCLTASTPFRSVRYPFLFG</sequence>
<evidence type="ECO:0000313" key="2">
    <source>
        <dbReference type="Proteomes" id="UP000078090"/>
    </source>
</evidence>
<accession>A0A177MAG6</accession>
<organism evidence="1 2">
    <name type="scientific">Methylomonas methanica</name>
    <dbReference type="NCBI Taxonomy" id="421"/>
    <lineage>
        <taxon>Bacteria</taxon>
        <taxon>Pseudomonadati</taxon>
        <taxon>Pseudomonadota</taxon>
        <taxon>Gammaproteobacteria</taxon>
        <taxon>Methylococcales</taxon>
        <taxon>Methylococcaceae</taxon>
        <taxon>Methylomonas</taxon>
    </lineage>
</organism>
<gene>
    <name evidence="1" type="ORF">A1332_02225</name>
</gene>
<protein>
    <recommendedName>
        <fullName evidence="3">Peptidase M41 domain-containing protein</fullName>
    </recommendedName>
</protein>
<evidence type="ECO:0008006" key="3">
    <source>
        <dbReference type="Google" id="ProtNLM"/>
    </source>
</evidence>
<comment type="caution">
    <text evidence="1">The sequence shown here is derived from an EMBL/GenBank/DDBJ whole genome shotgun (WGS) entry which is preliminary data.</text>
</comment>
<dbReference type="RefSeq" id="WP_064009142.1">
    <property type="nucleotide sequence ID" value="NZ_LUUG01000082.1"/>
</dbReference>
<dbReference type="AlphaFoldDB" id="A0A177MAG6"/>
<name>A0A177MAG6_METMH</name>
<evidence type="ECO:0000313" key="1">
    <source>
        <dbReference type="EMBL" id="OAI02737.1"/>
    </source>
</evidence>
<dbReference type="EMBL" id="LUUG01000082">
    <property type="protein sequence ID" value="OAI02737.1"/>
    <property type="molecule type" value="Genomic_DNA"/>
</dbReference>
<dbReference type="Proteomes" id="UP000078090">
    <property type="component" value="Unassembled WGS sequence"/>
</dbReference>
<reference evidence="1 2" key="1">
    <citation type="submission" date="2016-03" db="EMBL/GenBank/DDBJ databases">
        <authorList>
            <person name="Ploux O."/>
        </authorList>
    </citation>
    <scope>NUCLEOTIDE SEQUENCE [LARGE SCALE GENOMIC DNA]</scope>
    <source>
        <strain evidence="1 2">R-45363</strain>
    </source>
</reference>